<evidence type="ECO:0000256" key="2">
    <source>
        <dbReference type="ARBA" id="ARBA00022670"/>
    </source>
</evidence>
<evidence type="ECO:0008006" key="8">
    <source>
        <dbReference type="Google" id="ProtNLM"/>
    </source>
</evidence>
<evidence type="ECO:0000313" key="6">
    <source>
        <dbReference type="EMBL" id="CAI5734154.1"/>
    </source>
</evidence>
<evidence type="ECO:0000259" key="4">
    <source>
        <dbReference type="PROSITE" id="PS51396"/>
    </source>
</evidence>
<dbReference type="AlphaFoldDB" id="A0AAV0UH69"/>
<proteinExistence type="inferred from homology"/>
<reference evidence="6" key="1">
    <citation type="submission" date="2022-12" db="EMBL/GenBank/DDBJ databases">
        <authorList>
            <person name="Webb A."/>
        </authorList>
    </citation>
    <scope>NUCLEOTIDE SEQUENCE</scope>
    <source>
        <strain evidence="6">Hp1</strain>
    </source>
</reference>
<dbReference type="InterPro" id="IPR011989">
    <property type="entry name" value="ARM-like"/>
</dbReference>
<name>A0AAV0UH69_HYABA</name>
<evidence type="ECO:0000313" key="7">
    <source>
        <dbReference type="Proteomes" id="UP001162031"/>
    </source>
</evidence>
<evidence type="ECO:0000256" key="3">
    <source>
        <dbReference type="ARBA" id="ARBA00022801"/>
    </source>
</evidence>
<organism evidence="6 7">
    <name type="scientific">Hyaloperonospora brassicae</name>
    <name type="common">Brassica downy mildew</name>
    <name type="synonym">Peronospora brassicae</name>
    <dbReference type="NCBI Taxonomy" id="162125"/>
    <lineage>
        <taxon>Eukaryota</taxon>
        <taxon>Sar</taxon>
        <taxon>Stramenopiles</taxon>
        <taxon>Oomycota</taxon>
        <taxon>Peronosporomycetes</taxon>
        <taxon>Peronosporales</taxon>
        <taxon>Peronosporaceae</taxon>
        <taxon>Hyaloperonospora</taxon>
    </lineage>
</organism>
<dbReference type="EMBL" id="CANTFL010001211">
    <property type="protein sequence ID" value="CAI5734154.1"/>
    <property type="molecule type" value="Genomic_DNA"/>
</dbReference>
<dbReference type="InterPro" id="IPR008580">
    <property type="entry name" value="PPPDE_dom"/>
</dbReference>
<feature type="domain" description="PPPDE" evidence="5">
    <location>
        <begin position="2"/>
        <end position="146"/>
    </location>
</feature>
<evidence type="ECO:0000259" key="5">
    <source>
        <dbReference type="PROSITE" id="PS51858"/>
    </source>
</evidence>
<dbReference type="SMART" id="SM01179">
    <property type="entry name" value="DUF862"/>
    <property type="match status" value="1"/>
</dbReference>
<protein>
    <recommendedName>
        <fullName evidence="8">PPPDE domain-containing protein</fullName>
    </recommendedName>
</protein>
<dbReference type="GO" id="GO:0006508">
    <property type="term" value="P:proteolysis"/>
    <property type="evidence" value="ECO:0007669"/>
    <property type="project" value="UniProtKB-KW"/>
</dbReference>
<keyword evidence="3" id="KW-0378">Hydrolase</keyword>
<sequence>MSSVTLHVYDLSHGMARQLSPALLGKTIDGVWHTGVFVFHTEYFFGGGGIQAMAAELVAQRYGMQPVRTIALGETRRTQRELEQFLADQRARYTDATYDLLRHNCNNFSDHVATFLVGSGIPQYILDLPNEALNSPFGATLRPMLENMNRQMHASAGDQLFSIPFNDPSRANAEVSPLAPAAPAASTAATASVGRSAPRFKITGAPALHVDKILQRMDVLNSEQRIVSDDEMAALNAVVAHVTAATPDQELESTIVEASWKAINKLVALGHEAALFFPALGLFRVLLLLQPASSALEAGAEKKACFEAVVRETDAASVQLTSAQKTLVLSVLLNAFANAGCCDMALSSSPRFLPFVFTAISDPSTSHEARVLSAHIISNCCVALKMGEEVVITTIVCGAVETLDRVSKLPSLALQQPTIEGLIVGLGHLLFNFEAARSLSTDLGLADVLRRLHIAPSCRAMQPLLAEIVALI</sequence>
<feature type="domain" description="PUL" evidence="4">
    <location>
        <begin position="195"/>
        <end position="472"/>
    </location>
</feature>
<evidence type="ECO:0000256" key="1">
    <source>
        <dbReference type="ARBA" id="ARBA00008140"/>
    </source>
</evidence>
<dbReference type="GO" id="GO:0008233">
    <property type="term" value="F:peptidase activity"/>
    <property type="evidence" value="ECO:0007669"/>
    <property type="project" value="UniProtKB-KW"/>
</dbReference>
<dbReference type="PANTHER" id="PTHR12378:SF7">
    <property type="entry name" value="DESUMOYLATING ISOPEPTIDASE 1"/>
    <property type="match status" value="1"/>
</dbReference>
<comment type="similarity">
    <text evidence="1">Belongs to the DeSI family.</text>
</comment>
<dbReference type="Gene3D" id="1.25.10.10">
    <property type="entry name" value="Leucine-rich Repeat Variant"/>
    <property type="match status" value="1"/>
</dbReference>
<accession>A0AAV0UH69</accession>
<dbReference type="PANTHER" id="PTHR12378">
    <property type="entry name" value="DESUMOYLATING ISOPEPTIDASE"/>
    <property type="match status" value="1"/>
</dbReference>
<dbReference type="Pfam" id="PF08324">
    <property type="entry name" value="PUL"/>
    <property type="match status" value="1"/>
</dbReference>
<keyword evidence="7" id="KW-1185">Reference proteome</keyword>
<dbReference type="Pfam" id="PF05903">
    <property type="entry name" value="Peptidase_C97"/>
    <property type="match status" value="1"/>
</dbReference>
<keyword evidence="2" id="KW-0645">Protease</keyword>
<dbReference type="InterPro" id="IPR013535">
    <property type="entry name" value="PUL_dom"/>
</dbReference>
<dbReference type="Proteomes" id="UP001162031">
    <property type="component" value="Unassembled WGS sequence"/>
</dbReference>
<dbReference type="InterPro" id="IPR042266">
    <property type="entry name" value="PPPDE_sf"/>
</dbReference>
<dbReference type="Gene3D" id="3.90.1720.30">
    <property type="entry name" value="PPPDE domains"/>
    <property type="match status" value="1"/>
</dbReference>
<dbReference type="PROSITE" id="PS51396">
    <property type="entry name" value="PUL"/>
    <property type="match status" value="1"/>
</dbReference>
<gene>
    <name evidence="6" type="ORF">HBR001_LOCUS6069</name>
</gene>
<dbReference type="PROSITE" id="PS51858">
    <property type="entry name" value="PPPDE"/>
    <property type="match status" value="1"/>
</dbReference>
<dbReference type="GO" id="GO:0070646">
    <property type="term" value="P:protein modification by small protein removal"/>
    <property type="evidence" value="ECO:0007669"/>
    <property type="project" value="TreeGrafter"/>
</dbReference>
<comment type="caution">
    <text evidence="6">The sequence shown here is derived from an EMBL/GenBank/DDBJ whole genome shotgun (WGS) entry which is preliminary data.</text>
</comment>